<dbReference type="GO" id="GO:0005886">
    <property type="term" value="C:plasma membrane"/>
    <property type="evidence" value="ECO:0007669"/>
    <property type="project" value="UniProtKB-SubCell"/>
</dbReference>
<keyword evidence="2" id="KW-1003">Cell membrane</keyword>
<keyword evidence="8" id="KW-1185">Reference proteome</keyword>
<gene>
    <name evidence="7" type="ORF">BIV18_06095</name>
</gene>
<evidence type="ECO:0000256" key="5">
    <source>
        <dbReference type="ARBA" id="ARBA00022989"/>
    </source>
</evidence>
<comment type="subcellular location">
    <subcellularLocation>
        <location evidence="1">Cell inner membrane</location>
        <topology evidence="1">Multi-pass membrane protein</topology>
    </subcellularLocation>
</comment>
<dbReference type="InterPro" id="IPR010656">
    <property type="entry name" value="DctM"/>
</dbReference>
<dbReference type="NCBIfam" id="TIGR00786">
    <property type="entry name" value="dctM"/>
    <property type="match status" value="1"/>
</dbReference>
<evidence type="ECO:0000256" key="4">
    <source>
        <dbReference type="ARBA" id="ARBA00022692"/>
    </source>
</evidence>
<dbReference type="Pfam" id="PF06808">
    <property type="entry name" value="DctM"/>
    <property type="match status" value="1"/>
</dbReference>
<protein>
    <submittedName>
        <fullName evidence="7">C4-dicarboxylate ABC transporter permease</fullName>
    </submittedName>
</protein>
<accession>A0A1U7M0A7</accession>
<keyword evidence="3" id="KW-0997">Cell inner membrane</keyword>
<accession>A0A848RED6</accession>
<dbReference type="GO" id="GO:0022857">
    <property type="term" value="F:transmembrane transporter activity"/>
    <property type="evidence" value="ECO:0007669"/>
    <property type="project" value="TreeGrafter"/>
</dbReference>
<dbReference type="PIRSF" id="PIRSF006066">
    <property type="entry name" value="HI0050"/>
    <property type="match status" value="1"/>
</dbReference>
<reference evidence="7 8" key="1">
    <citation type="journal article" date="2016" name="Appl. Environ. Microbiol.">
        <title>Function and Phylogeny of Bacterial Butyryl Coenzyme A:Acetate Transferases and Their Diversity in the Proximal Colon of Swine.</title>
        <authorList>
            <person name="Trachsel J."/>
            <person name="Bayles D.O."/>
            <person name="Looft T."/>
            <person name="Levine U.Y."/>
            <person name="Allen H.K."/>
        </authorList>
    </citation>
    <scope>NUCLEOTIDE SEQUENCE [LARGE SCALE GENOMIC DNA]</scope>
    <source>
        <strain evidence="7 8">35-6-1</strain>
    </source>
</reference>
<evidence type="ECO:0000313" key="7">
    <source>
        <dbReference type="EMBL" id="OLR65112.1"/>
    </source>
</evidence>
<proteinExistence type="predicted"/>
<evidence type="ECO:0000256" key="1">
    <source>
        <dbReference type="ARBA" id="ARBA00004429"/>
    </source>
</evidence>
<keyword evidence="5" id="KW-1133">Transmembrane helix</keyword>
<evidence type="ECO:0000256" key="2">
    <source>
        <dbReference type="ARBA" id="ARBA00022475"/>
    </source>
</evidence>
<dbReference type="AlphaFoldDB" id="A0A1U7M0A7"/>
<evidence type="ECO:0000313" key="8">
    <source>
        <dbReference type="Proteomes" id="UP000187166"/>
    </source>
</evidence>
<name>A0A1U7M0A7_9FIRM</name>
<dbReference type="PANTHER" id="PTHR33362">
    <property type="entry name" value="SIALIC ACID TRAP TRANSPORTER PERMEASE PROTEIN SIAT-RELATED"/>
    <property type="match status" value="1"/>
</dbReference>
<dbReference type="RefSeq" id="WP_075659755.1">
    <property type="nucleotide sequence ID" value="NZ_JABDSR010000002.1"/>
</dbReference>
<dbReference type="STRING" id="1465756.BIV18_06095"/>
<dbReference type="EMBL" id="MJIH01000001">
    <property type="protein sequence ID" value="OLR65112.1"/>
    <property type="molecule type" value="Genomic_DNA"/>
</dbReference>
<dbReference type="InterPro" id="IPR004681">
    <property type="entry name" value="TRAP_DctM"/>
</dbReference>
<keyword evidence="6" id="KW-0472">Membrane</keyword>
<organism evidence="7 8">
    <name type="scientific">Peptoniphilus porci</name>
    <dbReference type="NCBI Taxonomy" id="2652280"/>
    <lineage>
        <taxon>Bacteria</taxon>
        <taxon>Bacillati</taxon>
        <taxon>Bacillota</taxon>
        <taxon>Tissierellia</taxon>
        <taxon>Tissierellales</taxon>
        <taxon>Peptoniphilaceae</taxon>
        <taxon>Peptoniphilus</taxon>
    </lineage>
</organism>
<evidence type="ECO:0000256" key="3">
    <source>
        <dbReference type="ARBA" id="ARBA00022519"/>
    </source>
</evidence>
<comment type="caution">
    <text evidence="7">The sequence shown here is derived from an EMBL/GenBank/DDBJ whole genome shotgun (WGS) entry which is preliminary data.</text>
</comment>
<evidence type="ECO:0000256" key="6">
    <source>
        <dbReference type="ARBA" id="ARBA00023136"/>
    </source>
</evidence>
<dbReference type="Proteomes" id="UP000187166">
    <property type="component" value="Unassembled WGS sequence"/>
</dbReference>
<sequence length="431" mass="45790">MTIASIFILFLALIVAGIPIGMILATLGILPNLIDPWFSADPQYIIRAMIGGVNSFPVLAVPMFILSGNLMAKGKISEKLFNFFSYFIANKTAGLPIATIVTCLFYGAISGSGPATTAAVGAMAIPVLTNLGYDIVFSTALVAVAGGLGVIIPPSIPFIFYGQSAGVSVADIFVAGVVPGLLIGLCLMIYSWYYCKKNGEDKEKLQAYEKEVKKDGFKKLFLNSFWALLSPIIILGSIYTGVASPTEAAVISVFYSLIVSVLIYKTIKLKDFIEILKESVGTYSTILFIIAAATGFARVLTFMKAPEIIAGFITNAVSSKIAVLLVINLVLLFVGMIMDTTPAILVLTPILLPIAVSYGINPIHFGVMLVVNLAIGFVTPPLGINLFVASSLTGVKVESIVKKAIPFIIAFLIALLLITFIPKISLILLGG</sequence>
<keyword evidence="4" id="KW-0812">Transmembrane</keyword>